<feature type="transmembrane region" description="Helical" evidence="5">
    <location>
        <begin position="287"/>
        <end position="311"/>
    </location>
</feature>
<feature type="transmembrane region" description="Helical" evidence="5">
    <location>
        <begin position="28"/>
        <end position="45"/>
    </location>
</feature>
<name>A0ABW5ZAG9_9FLAO</name>
<feature type="domain" description="Integral membrane bound transporter" evidence="6">
    <location>
        <begin position="209"/>
        <end position="335"/>
    </location>
</feature>
<organism evidence="7 8">
    <name type="scientific">Flavobacterium ardleyense</name>
    <dbReference type="NCBI Taxonomy" id="2038737"/>
    <lineage>
        <taxon>Bacteria</taxon>
        <taxon>Pseudomonadati</taxon>
        <taxon>Bacteroidota</taxon>
        <taxon>Flavobacteriia</taxon>
        <taxon>Flavobacteriales</taxon>
        <taxon>Flavobacteriaceae</taxon>
        <taxon>Flavobacterium</taxon>
    </lineage>
</organism>
<accession>A0ABW5ZAG9</accession>
<evidence type="ECO:0000256" key="3">
    <source>
        <dbReference type="ARBA" id="ARBA00022989"/>
    </source>
</evidence>
<keyword evidence="8" id="KW-1185">Reference proteome</keyword>
<dbReference type="InterPro" id="IPR049453">
    <property type="entry name" value="Memb_transporter_dom"/>
</dbReference>
<evidence type="ECO:0000313" key="7">
    <source>
        <dbReference type="EMBL" id="MFD2909290.1"/>
    </source>
</evidence>
<reference evidence="8" key="1">
    <citation type="journal article" date="2019" name="Int. J. Syst. Evol. Microbiol.">
        <title>The Global Catalogue of Microorganisms (GCM) 10K type strain sequencing project: providing services to taxonomists for standard genome sequencing and annotation.</title>
        <authorList>
            <consortium name="The Broad Institute Genomics Platform"/>
            <consortium name="The Broad Institute Genome Sequencing Center for Infectious Disease"/>
            <person name="Wu L."/>
            <person name="Ma J."/>
        </authorList>
    </citation>
    <scope>NUCLEOTIDE SEQUENCE [LARGE SCALE GENOMIC DNA]</scope>
    <source>
        <strain evidence="8">KCTC 52644</strain>
    </source>
</reference>
<keyword evidence="2 5" id="KW-0812">Transmembrane</keyword>
<feature type="transmembrane region" description="Helical" evidence="5">
    <location>
        <begin position="152"/>
        <end position="173"/>
    </location>
</feature>
<proteinExistence type="predicted"/>
<feature type="transmembrane region" description="Helical" evidence="5">
    <location>
        <begin position="103"/>
        <end position="122"/>
    </location>
</feature>
<dbReference type="Proteomes" id="UP001597549">
    <property type="component" value="Unassembled WGS sequence"/>
</dbReference>
<evidence type="ECO:0000259" key="6">
    <source>
        <dbReference type="Pfam" id="PF13515"/>
    </source>
</evidence>
<evidence type="ECO:0000256" key="2">
    <source>
        <dbReference type="ARBA" id="ARBA00022692"/>
    </source>
</evidence>
<keyword evidence="3 5" id="KW-1133">Transmembrane helix</keyword>
<dbReference type="EMBL" id="JBHUOL010000018">
    <property type="protein sequence ID" value="MFD2909290.1"/>
    <property type="molecule type" value="Genomic_DNA"/>
</dbReference>
<dbReference type="RefSeq" id="WP_379807659.1">
    <property type="nucleotide sequence ID" value="NZ_JBHUOL010000018.1"/>
</dbReference>
<dbReference type="Pfam" id="PF13515">
    <property type="entry name" value="FUSC_2"/>
    <property type="match status" value="1"/>
</dbReference>
<evidence type="ECO:0000256" key="1">
    <source>
        <dbReference type="ARBA" id="ARBA00004141"/>
    </source>
</evidence>
<feature type="transmembrane region" description="Helical" evidence="5">
    <location>
        <begin position="323"/>
        <end position="341"/>
    </location>
</feature>
<comment type="caution">
    <text evidence="7">The sequence shown here is derived from an EMBL/GenBank/DDBJ whole genome shotgun (WGS) entry which is preliminary data.</text>
</comment>
<evidence type="ECO:0000256" key="5">
    <source>
        <dbReference type="SAM" id="Phobius"/>
    </source>
</evidence>
<feature type="transmembrane region" description="Helical" evidence="5">
    <location>
        <begin position="252"/>
        <end position="281"/>
    </location>
</feature>
<protein>
    <submittedName>
        <fullName evidence="7">FUSC family protein</fullName>
    </submittedName>
</protein>
<feature type="transmembrane region" description="Helical" evidence="5">
    <location>
        <begin position="193"/>
        <end position="216"/>
    </location>
</feature>
<keyword evidence="4 5" id="KW-0472">Membrane</keyword>
<sequence length="364" mass="40474">MNNFETLKKTLFVQIQSFIVIKKNKRDWHIPLLAALCVGIPLFIGLHFGNLPLGLAASIGGLVILYYQPALSLGSRMLTLLVCSFGFSLSLAIGLGFSFNPYVSAVVLGFFAMGINWVTTYFRTKPPGNFFFIMIASMASCQPFHFELIPQKIGFIFLGTMLACLLALCHGLLTLKKQKSTEALAIHIEKGEFVSLIDSAVIGIFISISLIIGHFFEMQNPYWIPISCLAILQGVSRHHVWERMVHRIVGTFIGIGLCWIILLISDTPLSICISIFVLLYIAEALIIKNYALAIIFITPMTILLTEVGSSFTANTEIIVPARFLDITIGSILGAIGGWIIYNQRFKNKAVQQLRKTRIVIRKKL</sequence>
<gene>
    <name evidence="7" type="ORF">ACFSX9_11185</name>
</gene>
<comment type="subcellular location">
    <subcellularLocation>
        <location evidence="1">Membrane</location>
        <topology evidence="1">Multi-pass membrane protein</topology>
    </subcellularLocation>
</comment>
<evidence type="ECO:0000313" key="8">
    <source>
        <dbReference type="Proteomes" id="UP001597549"/>
    </source>
</evidence>
<evidence type="ECO:0000256" key="4">
    <source>
        <dbReference type="ARBA" id="ARBA00023136"/>
    </source>
</evidence>
<feature type="transmembrane region" description="Helical" evidence="5">
    <location>
        <begin position="79"/>
        <end position="97"/>
    </location>
</feature>